<comment type="subcellular location">
    <subcellularLocation>
        <location evidence="1 12">Cytoplasm</location>
    </subcellularLocation>
</comment>
<keyword evidence="7 12" id="KW-0411">Iron-sulfur</keyword>
<feature type="domain" description="4Fe-4S Wbl-type" evidence="13">
    <location>
        <begin position="27"/>
        <end position="91"/>
    </location>
</feature>
<keyword evidence="3 12" id="KW-0004">4Fe-4S</keyword>
<dbReference type="PANTHER" id="PTHR38839:SF5">
    <property type="entry name" value="TRANSCRIPTIONAL REGULATOR WHID"/>
    <property type="match status" value="1"/>
</dbReference>
<dbReference type="RefSeq" id="WP_206008854.1">
    <property type="nucleotide sequence ID" value="NZ_CP070619.1"/>
</dbReference>
<reference evidence="14 15" key="2">
    <citation type="journal article" date="2022" name="Arch. Microbiol.">
        <title>Rhodococcus pseudokoreensis sp. nov. isolated from the rhizosphere of young M26 apple rootstocks.</title>
        <authorList>
            <person name="Kampfer P."/>
            <person name="Glaeser S.P."/>
            <person name="Blom J."/>
            <person name="Wolf J."/>
            <person name="Benning S."/>
            <person name="Schloter M."/>
            <person name="Neumann-Schaal M."/>
        </authorList>
    </citation>
    <scope>NUCLEOTIDE SEQUENCE [LARGE SCALE GENOMIC DNA]</scope>
    <source>
        <strain evidence="14 15">R79</strain>
    </source>
</reference>
<dbReference type="Proteomes" id="UP000662986">
    <property type="component" value="Chromosome"/>
</dbReference>
<dbReference type="Pfam" id="PF02467">
    <property type="entry name" value="Whib"/>
    <property type="match status" value="1"/>
</dbReference>
<feature type="binding site" evidence="12">
    <location>
        <position position="58"/>
    </location>
    <ligand>
        <name>[4Fe-4S] cluster</name>
        <dbReference type="ChEBI" id="CHEBI:49883"/>
    </ligand>
</feature>
<name>A0A974W7B1_9NOCA</name>
<keyword evidence="11 12" id="KW-0804">Transcription</keyword>
<keyword evidence="9 12" id="KW-0238">DNA-binding</keyword>
<evidence type="ECO:0000256" key="6">
    <source>
        <dbReference type="ARBA" id="ARBA00023004"/>
    </source>
</evidence>
<protein>
    <recommendedName>
        <fullName evidence="12">Transcriptional regulator WhiB</fullName>
    </recommendedName>
</protein>
<comment type="similarity">
    <text evidence="2 12">Belongs to the WhiB family.</text>
</comment>
<sequence>MAASLSIPDVRSFDTVTEWWDWQKNAACRGMHSSIFFHPDRERGPARERRIRVAKYICRQCPVLDNCRTHALTVVEPYGIWGGLSEAERAGGPS</sequence>
<dbReference type="PANTHER" id="PTHR38839">
    <property type="entry name" value="TRANSCRIPTIONAL REGULATOR WHID-RELATED"/>
    <property type="match status" value="1"/>
</dbReference>
<evidence type="ECO:0000256" key="2">
    <source>
        <dbReference type="ARBA" id="ARBA00006597"/>
    </source>
</evidence>
<evidence type="ECO:0000256" key="1">
    <source>
        <dbReference type="ARBA" id="ARBA00004496"/>
    </source>
</evidence>
<comment type="PTM">
    <text evidence="12">The Fe-S cluster can be nitrosylated by nitric oxide (NO).</text>
</comment>
<gene>
    <name evidence="12" type="primary">whiB</name>
    <name evidence="14" type="ORF">JWS13_29020</name>
</gene>
<feature type="binding site" evidence="12">
    <location>
        <position position="67"/>
    </location>
    <ligand>
        <name>[4Fe-4S] cluster</name>
        <dbReference type="ChEBI" id="CHEBI:49883"/>
    </ligand>
</feature>
<comment type="function">
    <text evidence="12">Acts as a transcriptional regulator. Probably redox-responsive. The apo- but not holo-form probably binds DNA.</text>
</comment>
<reference evidence="14 15" key="1">
    <citation type="journal article" date="2021" name="Microbiol. Resour. Announc.">
        <title>Complete Genome Sequences of Two Rhodococcus sp. Strains with Large and Linear Chromosomes, Isolated from Apple Rhizosphere.</title>
        <authorList>
            <person name="Benning S."/>
            <person name="Brugnone N."/>
            <person name="Siani R."/>
            <person name="Kublik S."/>
            <person name="Schloter M."/>
            <person name="Rad V."/>
        </authorList>
    </citation>
    <scope>NUCLEOTIDE SEQUENCE [LARGE SCALE GENOMIC DNA]</scope>
    <source>
        <strain evidence="14 15">R79</strain>
    </source>
</reference>
<evidence type="ECO:0000259" key="13">
    <source>
        <dbReference type="PROSITE" id="PS51674"/>
    </source>
</evidence>
<keyword evidence="8 12" id="KW-0805">Transcription regulation</keyword>
<keyword evidence="15" id="KW-1185">Reference proteome</keyword>
<keyword evidence="6 12" id="KW-0408">Iron</keyword>
<evidence type="ECO:0000256" key="3">
    <source>
        <dbReference type="ARBA" id="ARBA00022485"/>
    </source>
</evidence>
<comment type="PTM">
    <text evidence="12">Upon Fe-S cluster removal intramolecular disulfide bonds are formed.</text>
</comment>
<feature type="binding site" evidence="12">
    <location>
        <position position="61"/>
    </location>
    <ligand>
        <name>[4Fe-4S] cluster</name>
        <dbReference type="ChEBI" id="CHEBI:49883"/>
    </ligand>
</feature>
<dbReference type="PROSITE" id="PS51674">
    <property type="entry name" value="4FE4S_WBL"/>
    <property type="match status" value="1"/>
</dbReference>
<feature type="binding site" evidence="12">
    <location>
        <position position="28"/>
    </location>
    <ligand>
        <name>[4Fe-4S] cluster</name>
        <dbReference type="ChEBI" id="CHEBI:49883"/>
    </ligand>
</feature>
<dbReference type="InterPro" id="IPR034768">
    <property type="entry name" value="4FE4S_WBL"/>
</dbReference>
<evidence type="ECO:0000256" key="7">
    <source>
        <dbReference type="ARBA" id="ARBA00023014"/>
    </source>
</evidence>
<proteinExistence type="inferred from homology"/>
<keyword evidence="4 12" id="KW-0963">Cytoplasm</keyword>
<comment type="cofactor">
    <cofactor evidence="12">
        <name>[4Fe-4S] cluster</name>
        <dbReference type="ChEBI" id="CHEBI:49883"/>
    </cofactor>
    <text evidence="12">Binds 1 [4Fe-4S] cluster per subunit. Following nitrosylation of the [4Fe-4S] cluster binds 1 [4Fe-8(NO)] cluster per subunit.</text>
</comment>
<dbReference type="InterPro" id="IPR003482">
    <property type="entry name" value="Whib"/>
</dbReference>
<keyword evidence="10 12" id="KW-1015">Disulfide bond</keyword>
<accession>A0A974W7B1</accession>
<evidence type="ECO:0000313" key="14">
    <source>
        <dbReference type="EMBL" id="QSE92371.1"/>
    </source>
</evidence>
<evidence type="ECO:0000256" key="12">
    <source>
        <dbReference type="HAMAP-Rule" id="MF_01479"/>
    </source>
</evidence>
<evidence type="ECO:0000256" key="11">
    <source>
        <dbReference type="ARBA" id="ARBA00023163"/>
    </source>
</evidence>
<evidence type="ECO:0000256" key="4">
    <source>
        <dbReference type="ARBA" id="ARBA00022490"/>
    </source>
</evidence>
<keyword evidence="5 12" id="KW-0479">Metal-binding</keyword>
<evidence type="ECO:0000256" key="9">
    <source>
        <dbReference type="ARBA" id="ARBA00023125"/>
    </source>
</evidence>
<evidence type="ECO:0000256" key="10">
    <source>
        <dbReference type="ARBA" id="ARBA00023157"/>
    </source>
</evidence>
<evidence type="ECO:0000256" key="5">
    <source>
        <dbReference type="ARBA" id="ARBA00022723"/>
    </source>
</evidence>
<dbReference type="HAMAP" id="MF_01479">
    <property type="entry name" value="WhiB"/>
    <property type="match status" value="1"/>
</dbReference>
<evidence type="ECO:0000313" key="15">
    <source>
        <dbReference type="Proteomes" id="UP000662986"/>
    </source>
</evidence>
<evidence type="ECO:0000256" key="8">
    <source>
        <dbReference type="ARBA" id="ARBA00023015"/>
    </source>
</evidence>
<dbReference type="EMBL" id="CP070619">
    <property type="protein sequence ID" value="QSE92371.1"/>
    <property type="molecule type" value="Genomic_DNA"/>
</dbReference>
<organism evidence="14 15">
    <name type="scientific">Rhodococcus pseudokoreensis</name>
    <dbReference type="NCBI Taxonomy" id="2811421"/>
    <lineage>
        <taxon>Bacteria</taxon>
        <taxon>Bacillati</taxon>
        <taxon>Actinomycetota</taxon>
        <taxon>Actinomycetes</taxon>
        <taxon>Mycobacteriales</taxon>
        <taxon>Nocardiaceae</taxon>
        <taxon>Rhodococcus</taxon>
    </lineage>
</organism>